<protein>
    <recommendedName>
        <fullName evidence="1">Inhibitor I9 domain-containing protein</fullName>
    </recommendedName>
</protein>
<dbReference type="EMBL" id="CM007385">
    <property type="protein sequence ID" value="ONK67806.1"/>
    <property type="molecule type" value="Genomic_DNA"/>
</dbReference>
<dbReference type="PANTHER" id="PTHR48222">
    <property type="entry name" value="PROTEINASE INHIBITOR, PROPEPTIDE"/>
    <property type="match status" value="1"/>
</dbReference>
<sequence length="148" mass="17452">MLSDDEEEPSIEEYFNDEEDKKYEVRKKKKKEAYDSDYGPSEDELEKAQFSFESDVPKMKTYIIQVAPPKKAHLDQNELRKWYRSFLPDNSEEFARSRMIYNYDTAFTGFAVRLTPEELKEIEKKEGFLGAYPDSVHHLDSPNIGEAY</sequence>
<dbReference type="AlphaFoldDB" id="A0A5P1EPF1"/>
<feature type="domain" description="Inhibitor I9" evidence="1">
    <location>
        <begin position="61"/>
        <end position="139"/>
    </location>
</feature>
<organism evidence="2 3">
    <name type="scientific">Asparagus officinalis</name>
    <name type="common">Garden asparagus</name>
    <dbReference type="NCBI Taxonomy" id="4686"/>
    <lineage>
        <taxon>Eukaryota</taxon>
        <taxon>Viridiplantae</taxon>
        <taxon>Streptophyta</taxon>
        <taxon>Embryophyta</taxon>
        <taxon>Tracheophyta</taxon>
        <taxon>Spermatophyta</taxon>
        <taxon>Magnoliopsida</taxon>
        <taxon>Liliopsida</taxon>
        <taxon>Asparagales</taxon>
        <taxon>Asparagaceae</taxon>
        <taxon>Asparagoideae</taxon>
        <taxon>Asparagus</taxon>
    </lineage>
</organism>
<dbReference type="Gramene" id="ONK67806">
    <property type="protein sequence ID" value="ONK67806"/>
    <property type="gene ID" value="A4U43_C05F3970"/>
</dbReference>
<dbReference type="Gene3D" id="3.30.70.80">
    <property type="entry name" value="Peptidase S8 propeptide/proteinase inhibitor I9"/>
    <property type="match status" value="1"/>
</dbReference>
<gene>
    <name evidence="2" type="ORF">A4U43_C05F3970</name>
</gene>
<dbReference type="PANTHER" id="PTHR48222:SF4">
    <property type="entry name" value="PROTEINASE INHIBITOR, PROPEPTIDE"/>
    <property type="match status" value="1"/>
</dbReference>
<dbReference type="Proteomes" id="UP000243459">
    <property type="component" value="Chromosome 5"/>
</dbReference>
<accession>A0A5P1EPF1</accession>
<proteinExistence type="predicted"/>
<reference evidence="3" key="1">
    <citation type="journal article" date="2017" name="Nat. Commun.">
        <title>The asparagus genome sheds light on the origin and evolution of a young Y chromosome.</title>
        <authorList>
            <person name="Harkess A."/>
            <person name="Zhou J."/>
            <person name="Xu C."/>
            <person name="Bowers J.E."/>
            <person name="Van der Hulst R."/>
            <person name="Ayyampalayam S."/>
            <person name="Mercati F."/>
            <person name="Riccardi P."/>
            <person name="McKain M.R."/>
            <person name="Kakrana A."/>
            <person name="Tang H."/>
            <person name="Ray J."/>
            <person name="Groenendijk J."/>
            <person name="Arikit S."/>
            <person name="Mathioni S.M."/>
            <person name="Nakano M."/>
            <person name="Shan H."/>
            <person name="Telgmann-Rauber A."/>
            <person name="Kanno A."/>
            <person name="Yue Z."/>
            <person name="Chen H."/>
            <person name="Li W."/>
            <person name="Chen Y."/>
            <person name="Xu X."/>
            <person name="Zhang Y."/>
            <person name="Luo S."/>
            <person name="Chen H."/>
            <person name="Gao J."/>
            <person name="Mao Z."/>
            <person name="Pires J.C."/>
            <person name="Luo M."/>
            <person name="Kudrna D."/>
            <person name="Wing R.A."/>
            <person name="Meyers B.C."/>
            <person name="Yi K."/>
            <person name="Kong H."/>
            <person name="Lavrijsen P."/>
            <person name="Sunseri F."/>
            <person name="Falavigna A."/>
            <person name="Ye Y."/>
            <person name="Leebens-Mack J.H."/>
            <person name="Chen G."/>
        </authorList>
    </citation>
    <scope>NUCLEOTIDE SEQUENCE [LARGE SCALE GENOMIC DNA]</scope>
    <source>
        <strain evidence="3">cv. DH0086</strain>
    </source>
</reference>
<dbReference type="InterPro" id="IPR037045">
    <property type="entry name" value="S8pro/Inhibitor_I9_sf"/>
</dbReference>
<evidence type="ECO:0000259" key="1">
    <source>
        <dbReference type="Pfam" id="PF05922"/>
    </source>
</evidence>
<keyword evidence="3" id="KW-1185">Reference proteome</keyword>
<dbReference type="Pfam" id="PF05922">
    <property type="entry name" value="Inhibitor_I9"/>
    <property type="match status" value="1"/>
</dbReference>
<name>A0A5P1EPF1_ASPOF</name>
<dbReference type="InterPro" id="IPR010259">
    <property type="entry name" value="S8pro/Inhibitor_I9"/>
</dbReference>
<evidence type="ECO:0000313" key="2">
    <source>
        <dbReference type="EMBL" id="ONK67806.1"/>
    </source>
</evidence>
<evidence type="ECO:0000313" key="3">
    <source>
        <dbReference type="Proteomes" id="UP000243459"/>
    </source>
</evidence>